<dbReference type="Pfam" id="PF08327">
    <property type="entry name" value="AHSA1"/>
    <property type="match status" value="1"/>
</dbReference>
<dbReference type="OrthoDB" id="9795306at2"/>
<feature type="domain" description="Activator of Hsp90 ATPase homologue 1/2-like C-terminal" evidence="2">
    <location>
        <begin position="20"/>
        <end position="157"/>
    </location>
</feature>
<name>A0A5B8VXH0_9SPHI</name>
<dbReference type="EMBL" id="CP042437">
    <property type="protein sequence ID" value="QEC76109.1"/>
    <property type="molecule type" value="Genomic_DNA"/>
</dbReference>
<dbReference type="KEGG" id="mgk:FSB76_09190"/>
<dbReference type="Gene3D" id="3.30.530.20">
    <property type="match status" value="1"/>
</dbReference>
<evidence type="ECO:0000259" key="2">
    <source>
        <dbReference type="Pfam" id="PF08327"/>
    </source>
</evidence>
<evidence type="ECO:0000313" key="4">
    <source>
        <dbReference type="Proteomes" id="UP000321362"/>
    </source>
</evidence>
<dbReference type="SUPFAM" id="SSF55961">
    <property type="entry name" value="Bet v1-like"/>
    <property type="match status" value="1"/>
</dbReference>
<evidence type="ECO:0000313" key="3">
    <source>
        <dbReference type="EMBL" id="QEC76109.1"/>
    </source>
</evidence>
<reference evidence="3 4" key="1">
    <citation type="journal article" date="2013" name="J. Microbiol.">
        <title>Mucilaginibacter ginsenosidivorax sp. nov., with ginsenoside converting activity isolated from sediment.</title>
        <authorList>
            <person name="Kim J.K."/>
            <person name="Choi T.E."/>
            <person name="Liu Q.M."/>
            <person name="Park H.Y."/>
            <person name="Yi T.H."/>
            <person name="Yoon M.H."/>
            <person name="Kim S.C."/>
            <person name="Im W.T."/>
        </authorList>
    </citation>
    <scope>NUCLEOTIDE SEQUENCE [LARGE SCALE GENOMIC DNA]</scope>
    <source>
        <strain evidence="3 4">KHI28</strain>
    </source>
</reference>
<dbReference type="RefSeq" id="WP_147053290.1">
    <property type="nucleotide sequence ID" value="NZ_CP042437.1"/>
</dbReference>
<dbReference type="Proteomes" id="UP000321362">
    <property type="component" value="Chromosome"/>
</dbReference>
<protein>
    <submittedName>
        <fullName evidence="3">SRPBCC domain-containing protein</fullName>
    </submittedName>
</protein>
<sequence length="157" mass="17609">MISFEKDLAKKQLHVVREFKAPIAKVWSAWTEAELLDKWWGPRPWNAVTKIMEFKPGGQWLYSMVGPAGEVHWSNVQFITVGTNTFEATSFFSDENGVQAPGFSPSNWHVAMKQEGDKTIVNVTLTFQSEADLEKLVAMGFQGGFTIGLNQLEELLG</sequence>
<organism evidence="3 4">
    <name type="scientific">Mucilaginibacter ginsenosidivorax</name>
    <dbReference type="NCBI Taxonomy" id="862126"/>
    <lineage>
        <taxon>Bacteria</taxon>
        <taxon>Pseudomonadati</taxon>
        <taxon>Bacteroidota</taxon>
        <taxon>Sphingobacteriia</taxon>
        <taxon>Sphingobacteriales</taxon>
        <taxon>Sphingobacteriaceae</taxon>
        <taxon>Mucilaginibacter</taxon>
    </lineage>
</organism>
<keyword evidence="4" id="KW-1185">Reference proteome</keyword>
<dbReference type="InterPro" id="IPR013538">
    <property type="entry name" value="ASHA1/2-like_C"/>
</dbReference>
<comment type="similarity">
    <text evidence="1">Belongs to the AHA1 family.</text>
</comment>
<evidence type="ECO:0000256" key="1">
    <source>
        <dbReference type="ARBA" id="ARBA00006817"/>
    </source>
</evidence>
<proteinExistence type="inferred from homology"/>
<gene>
    <name evidence="3" type="ORF">FSB76_09190</name>
</gene>
<accession>A0A5B8VXH0</accession>
<dbReference type="AlphaFoldDB" id="A0A5B8VXH0"/>
<dbReference type="InterPro" id="IPR023393">
    <property type="entry name" value="START-like_dom_sf"/>
</dbReference>